<dbReference type="EMBL" id="VFOR01000002">
    <property type="protein sequence ID" value="TQL58442.1"/>
    <property type="molecule type" value="Genomic_DNA"/>
</dbReference>
<evidence type="ECO:0000313" key="1">
    <source>
        <dbReference type="EMBL" id="TQL58442.1"/>
    </source>
</evidence>
<dbReference type="AlphaFoldDB" id="A0A542ZDN3"/>
<organism evidence="1 2">
    <name type="scientific">Propioniferax innocua</name>
    <dbReference type="NCBI Taxonomy" id="1753"/>
    <lineage>
        <taxon>Bacteria</taxon>
        <taxon>Bacillati</taxon>
        <taxon>Actinomycetota</taxon>
        <taxon>Actinomycetes</taxon>
        <taxon>Propionibacteriales</taxon>
        <taxon>Propionibacteriaceae</taxon>
        <taxon>Propioniferax</taxon>
    </lineage>
</organism>
<sequence>MLSSYDRGMKKPSIWRRLVGREDLLLPTRRRWLLLAVGLLLALGTGFLLGLAAPDREELAGIADRD</sequence>
<comment type="caution">
    <text evidence="1">The sequence shown here is derived from an EMBL/GenBank/DDBJ whole genome shotgun (WGS) entry which is preliminary data.</text>
</comment>
<gene>
    <name evidence="1" type="ORF">FB460_2305</name>
</gene>
<accession>A0A542ZDN3</accession>
<evidence type="ECO:0000313" key="2">
    <source>
        <dbReference type="Proteomes" id="UP000316196"/>
    </source>
</evidence>
<proteinExistence type="predicted"/>
<protein>
    <submittedName>
        <fullName evidence="1">Uncharacterized protein</fullName>
    </submittedName>
</protein>
<reference evidence="1 2" key="1">
    <citation type="submission" date="2019-06" db="EMBL/GenBank/DDBJ databases">
        <title>Sequencing the genomes of 1000 actinobacteria strains.</title>
        <authorList>
            <person name="Klenk H.-P."/>
        </authorList>
    </citation>
    <scope>NUCLEOTIDE SEQUENCE [LARGE SCALE GENOMIC DNA]</scope>
    <source>
        <strain evidence="1 2">DSM 8251</strain>
    </source>
</reference>
<name>A0A542ZDN3_9ACTN</name>
<keyword evidence="2" id="KW-1185">Reference proteome</keyword>
<dbReference type="Proteomes" id="UP000316196">
    <property type="component" value="Unassembled WGS sequence"/>
</dbReference>